<reference evidence="2 3" key="1">
    <citation type="submission" date="2019-05" db="EMBL/GenBank/DDBJ databases">
        <title>Mikania micrantha, genome provides insights into the molecular mechanism of rapid growth.</title>
        <authorList>
            <person name="Liu B."/>
        </authorList>
    </citation>
    <scope>NUCLEOTIDE SEQUENCE [LARGE SCALE GENOMIC DNA]</scope>
    <source>
        <strain evidence="2">NLD-2019</strain>
        <tissue evidence="2">Leaf</tissue>
    </source>
</reference>
<name>A0A5N6PGM5_9ASTR</name>
<proteinExistence type="predicted"/>
<gene>
    <name evidence="2" type="ORF">E3N88_07876</name>
</gene>
<evidence type="ECO:0000256" key="1">
    <source>
        <dbReference type="SAM" id="MobiDB-lite"/>
    </source>
</evidence>
<accession>A0A5N6PGM5</accession>
<protein>
    <submittedName>
        <fullName evidence="2">Uncharacterized protein</fullName>
    </submittedName>
</protein>
<organism evidence="2 3">
    <name type="scientific">Mikania micrantha</name>
    <name type="common">bitter vine</name>
    <dbReference type="NCBI Taxonomy" id="192012"/>
    <lineage>
        <taxon>Eukaryota</taxon>
        <taxon>Viridiplantae</taxon>
        <taxon>Streptophyta</taxon>
        <taxon>Embryophyta</taxon>
        <taxon>Tracheophyta</taxon>
        <taxon>Spermatophyta</taxon>
        <taxon>Magnoliopsida</taxon>
        <taxon>eudicotyledons</taxon>
        <taxon>Gunneridae</taxon>
        <taxon>Pentapetalae</taxon>
        <taxon>asterids</taxon>
        <taxon>campanulids</taxon>
        <taxon>Asterales</taxon>
        <taxon>Asteraceae</taxon>
        <taxon>Asteroideae</taxon>
        <taxon>Heliantheae alliance</taxon>
        <taxon>Eupatorieae</taxon>
        <taxon>Mikania</taxon>
    </lineage>
</organism>
<evidence type="ECO:0000313" key="3">
    <source>
        <dbReference type="Proteomes" id="UP000326396"/>
    </source>
</evidence>
<dbReference type="Proteomes" id="UP000326396">
    <property type="component" value="Linkage Group LG12"/>
</dbReference>
<dbReference type="EMBL" id="SZYD01000004">
    <property type="protein sequence ID" value="KAD6453171.1"/>
    <property type="molecule type" value="Genomic_DNA"/>
</dbReference>
<evidence type="ECO:0000313" key="2">
    <source>
        <dbReference type="EMBL" id="KAD6453171.1"/>
    </source>
</evidence>
<keyword evidence="3" id="KW-1185">Reference proteome</keyword>
<feature type="compositionally biased region" description="Basic and acidic residues" evidence="1">
    <location>
        <begin position="63"/>
        <end position="93"/>
    </location>
</feature>
<sequence length="164" mass="17778">MVSSVCSSVSVNLAIDIEEKTGLSLTISNTSVNGKSMCLVAKMIPVGIGVTGVLESSRQPENPVRREAGARHMAGEEEGTHRHTDKEKTEPPYHRGPHSDGVAEETVVTSGRRHLLRKWSLETVVFMPDTDIVFKCGRWRVASSASTAETLVSRFLCLSLSLSA</sequence>
<dbReference type="AlphaFoldDB" id="A0A5N6PGM5"/>
<feature type="region of interest" description="Disordered" evidence="1">
    <location>
        <begin position="55"/>
        <end position="103"/>
    </location>
</feature>
<comment type="caution">
    <text evidence="2">The sequence shown here is derived from an EMBL/GenBank/DDBJ whole genome shotgun (WGS) entry which is preliminary data.</text>
</comment>